<dbReference type="EMBL" id="JAHQIW010004131">
    <property type="protein sequence ID" value="KAJ1361200.1"/>
    <property type="molecule type" value="Genomic_DNA"/>
</dbReference>
<evidence type="ECO:0000313" key="2">
    <source>
        <dbReference type="Proteomes" id="UP001196413"/>
    </source>
</evidence>
<evidence type="ECO:0000313" key="1">
    <source>
        <dbReference type="EMBL" id="KAJ1361200.1"/>
    </source>
</evidence>
<keyword evidence="2" id="KW-1185">Reference proteome</keyword>
<reference evidence="1" key="1">
    <citation type="submission" date="2021-06" db="EMBL/GenBank/DDBJ databases">
        <title>Parelaphostrongylus tenuis whole genome reference sequence.</title>
        <authorList>
            <person name="Garwood T.J."/>
            <person name="Larsen P.A."/>
            <person name="Fountain-Jones N.M."/>
            <person name="Garbe J.R."/>
            <person name="Macchietto M.G."/>
            <person name="Kania S.A."/>
            <person name="Gerhold R.W."/>
            <person name="Richards J.E."/>
            <person name="Wolf T.M."/>
        </authorList>
    </citation>
    <scope>NUCLEOTIDE SEQUENCE</scope>
    <source>
        <strain evidence="1">MNPRO001-30</strain>
        <tissue evidence="1">Meninges</tissue>
    </source>
</reference>
<name>A0AAD5MME0_PARTN</name>
<dbReference type="AlphaFoldDB" id="A0AAD5MME0"/>
<organism evidence="1 2">
    <name type="scientific">Parelaphostrongylus tenuis</name>
    <name type="common">Meningeal worm</name>
    <dbReference type="NCBI Taxonomy" id="148309"/>
    <lineage>
        <taxon>Eukaryota</taxon>
        <taxon>Metazoa</taxon>
        <taxon>Ecdysozoa</taxon>
        <taxon>Nematoda</taxon>
        <taxon>Chromadorea</taxon>
        <taxon>Rhabditida</taxon>
        <taxon>Rhabditina</taxon>
        <taxon>Rhabditomorpha</taxon>
        <taxon>Strongyloidea</taxon>
        <taxon>Metastrongylidae</taxon>
        <taxon>Parelaphostrongylus</taxon>
    </lineage>
</organism>
<proteinExistence type="predicted"/>
<sequence>MLGEGITHIGIPAHGCVMSYLDVFCTNRSTLSLRNINERDEDLPQRAVCSPSNEAIRQRSQQIKQKRDANAEKALLKAGLLGPHFPRAEASTS</sequence>
<gene>
    <name evidence="1" type="ORF">KIN20_020397</name>
</gene>
<accession>A0AAD5MME0</accession>
<comment type="caution">
    <text evidence="1">The sequence shown here is derived from an EMBL/GenBank/DDBJ whole genome shotgun (WGS) entry which is preliminary data.</text>
</comment>
<dbReference type="Proteomes" id="UP001196413">
    <property type="component" value="Unassembled WGS sequence"/>
</dbReference>
<protein>
    <submittedName>
        <fullName evidence="1">Uncharacterized protein</fullName>
    </submittedName>
</protein>